<evidence type="ECO:0000313" key="4">
    <source>
        <dbReference type="Proteomes" id="UP000271098"/>
    </source>
</evidence>
<feature type="compositionally biased region" description="Basic and acidic residues" evidence="2">
    <location>
        <begin position="177"/>
        <end position="189"/>
    </location>
</feature>
<dbReference type="Proteomes" id="UP000271098">
    <property type="component" value="Unassembled WGS sequence"/>
</dbReference>
<evidence type="ECO:0000256" key="2">
    <source>
        <dbReference type="SAM" id="MobiDB-lite"/>
    </source>
</evidence>
<reference evidence="3 4" key="2">
    <citation type="submission" date="2018-11" db="EMBL/GenBank/DDBJ databases">
        <authorList>
            <consortium name="Pathogen Informatics"/>
        </authorList>
    </citation>
    <scope>NUCLEOTIDE SEQUENCE [LARGE SCALE GENOMIC DNA]</scope>
</reference>
<keyword evidence="4" id="KW-1185">Reference proteome</keyword>
<dbReference type="EMBL" id="UYRT01086632">
    <property type="protein sequence ID" value="VDN31581.1"/>
    <property type="molecule type" value="Genomic_DNA"/>
</dbReference>
<accession>A0A183EBM1</accession>
<dbReference type="OrthoDB" id="5816839at2759"/>
<feature type="region of interest" description="Disordered" evidence="2">
    <location>
        <begin position="170"/>
        <end position="189"/>
    </location>
</feature>
<dbReference type="WBParaSite" id="GPUH_0001838701-mRNA-1">
    <property type="protein sequence ID" value="GPUH_0001838701-mRNA-1"/>
    <property type="gene ID" value="GPUH_0001838701"/>
</dbReference>
<sequence>MQQPGSMAVAHPVGTTFIQTTSCSPFSSTNSGPVVHNATTFLPSSVQNIHIQPNVATSVNGQHAQQVCLVQALNPSTIATPSVTNGLSGGQQQGTTVVTVVTAQNPNGTTMQILQPQGAETDERRIAAILDSYFIEQQAPTTSVVTPIATTVAAPTPSAYPSPASIVAKYSRNKNTTQDKREKDEAKRAKQAEAARLRYHRLSAEAKRELNIKRTIAQKRKRQREKELEELENLLRETNDIQEDPNITEQLREKRMRARWAEAARTRYQRMTSEER</sequence>
<proteinExistence type="predicted"/>
<evidence type="ECO:0000313" key="3">
    <source>
        <dbReference type="EMBL" id="VDN31581.1"/>
    </source>
</evidence>
<name>A0A183EBM1_9BILA</name>
<organism evidence="5">
    <name type="scientific">Gongylonema pulchrum</name>
    <dbReference type="NCBI Taxonomy" id="637853"/>
    <lineage>
        <taxon>Eukaryota</taxon>
        <taxon>Metazoa</taxon>
        <taxon>Ecdysozoa</taxon>
        <taxon>Nematoda</taxon>
        <taxon>Chromadorea</taxon>
        <taxon>Rhabditida</taxon>
        <taxon>Spirurina</taxon>
        <taxon>Spiruromorpha</taxon>
        <taxon>Spiruroidea</taxon>
        <taxon>Gongylonematidae</taxon>
        <taxon>Gongylonema</taxon>
    </lineage>
</organism>
<feature type="coiled-coil region" evidence="1">
    <location>
        <begin position="214"/>
        <end position="244"/>
    </location>
</feature>
<dbReference type="AlphaFoldDB" id="A0A183EBM1"/>
<protein>
    <submittedName>
        <fullName evidence="5">BZIP domain-containing protein</fullName>
    </submittedName>
</protein>
<evidence type="ECO:0000256" key="1">
    <source>
        <dbReference type="SAM" id="Coils"/>
    </source>
</evidence>
<keyword evidence="1" id="KW-0175">Coiled coil</keyword>
<dbReference type="PANTHER" id="PTHR22084:SF4">
    <property type="entry name" value="BZIP DOMAIN-CONTAINING PROTEIN"/>
    <property type="match status" value="1"/>
</dbReference>
<gene>
    <name evidence="3" type="ORF">GPUH_LOCUS18363</name>
</gene>
<reference evidence="5" key="1">
    <citation type="submission" date="2016-06" db="UniProtKB">
        <authorList>
            <consortium name="WormBaseParasite"/>
        </authorList>
    </citation>
    <scope>IDENTIFICATION</scope>
</reference>
<dbReference type="PANTHER" id="PTHR22084">
    <property type="entry name" value="GEX INTERACTING PROTEIN PROTEIN 4"/>
    <property type="match status" value="1"/>
</dbReference>
<evidence type="ECO:0000313" key="5">
    <source>
        <dbReference type="WBParaSite" id="GPUH_0001838701-mRNA-1"/>
    </source>
</evidence>